<dbReference type="AlphaFoldDB" id="A0AAW0BC28"/>
<name>A0AAW0BC28_9AGAR</name>
<dbReference type="Proteomes" id="UP001362999">
    <property type="component" value="Unassembled WGS sequence"/>
</dbReference>
<keyword evidence="2" id="KW-1185">Reference proteome</keyword>
<comment type="caution">
    <text evidence="1">The sequence shown here is derived from an EMBL/GenBank/DDBJ whole genome shotgun (WGS) entry which is preliminary data.</text>
</comment>
<accession>A0AAW0BC28</accession>
<proteinExistence type="predicted"/>
<reference evidence="1 2" key="1">
    <citation type="journal article" date="2024" name="J Genomics">
        <title>Draft genome sequencing and assembly of Favolaschia claudopus CIRM-BRFM 2984 isolated from oak limbs.</title>
        <authorList>
            <person name="Navarro D."/>
            <person name="Drula E."/>
            <person name="Chaduli D."/>
            <person name="Cazenave R."/>
            <person name="Ahrendt S."/>
            <person name="Wang J."/>
            <person name="Lipzen A."/>
            <person name="Daum C."/>
            <person name="Barry K."/>
            <person name="Grigoriev I.V."/>
            <person name="Favel A."/>
            <person name="Rosso M.N."/>
            <person name="Martin F."/>
        </authorList>
    </citation>
    <scope>NUCLEOTIDE SEQUENCE [LARGE SCALE GENOMIC DNA]</scope>
    <source>
        <strain evidence="1 2">CIRM-BRFM 2984</strain>
    </source>
</reference>
<dbReference type="EMBL" id="JAWWNJ010000036">
    <property type="protein sequence ID" value="KAK7023354.1"/>
    <property type="molecule type" value="Genomic_DNA"/>
</dbReference>
<evidence type="ECO:0000313" key="1">
    <source>
        <dbReference type="EMBL" id="KAK7023354.1"/>
    </source>
</evidence>
<protein>
    <submittedName>
        <fullName evidence="1">Uncharacterized protein</fullName>
    </submittedName>
</protein>
<organism evidence="1 2">
    <name type="scientific">Favolaschia claudopus</name>
    <dbReference type="NCBI Taxonomy" id="2862362"/>
    <lineage>
        <taxon>Eukaryota</taxon>
        <taxon>Fungi</taxon>
        <taxon>Dikarya</taxon>
        <taxon>Basidiomycota</taxon>
        <taxon>Agaricomycotina</taxon>
        <taxon>Agaricomycetes</taxon>
        <taxon>Agaricomycetidae</taxon>
        <taxon>Agaricales</taxon>
        <taxon>Marasmiineae</taxon>
        <taxon>Mycenaceae</taxon>
        <taxon>Favolaschia</taxon>
    </lineage>
</organism>
<evidence type="ECO:0000313" key="2">
    <source>
        <dbReference type="Proteomes" id="UP001362999"/>
    </source>
</evidence>
<gene>
    <name evidence="1" type="ORF">R3P38DRAFT_2780167</name>
</gene>
<sequence length="317" mass="34477">MKKTRFYDVRLKAQGVILSLPFSALRHKGKFDVASEGSTSKRNPQVLRCIGGVQREKAKEEYGNTPGDGYSYVTTQSSGTAGQGDLRLIRRSERMAVVGTLGRAKGTKMNKFEEHTFQVKWIAAMESQAAQGSPGGTRREVKRLRRGSEGLWSGRASTYWGSKWQETDMNRGNGGETRMYLWGVEGGGGAKVKAGNNRIGDGKQLCRDSYTTLHAAVLVGGVEGVLRAGKRAEVQEEARIAAVAAALEVEWCLSTRRIIANTTHLGGADTALNGCGWARGRQAATWMVVRKEGHPCDVGVTTCDATCDADRAKYSRR</sequence>